<dbReference type="InterPro" id="IPR027056">
    <property type="entry name" value="Gluconate_2DH_su3"/>
</dbReference>
<dbReference type="AlphaFoldDB" id="A0A963YRP2"/>
<proteinExistence type="predicted"/>
<evidence type="ECO:0000313" key="1">
    <source>
        <dbReference type="EMBL" id="MCB8875707.1"/>
    </source>
</evidence>
<comment type="caution">
    <text evidence="1">The sequence shown here is derived from an EMBL/GenBank/DDBJ whole genome shotgun (WGS) entry which is preliminary data.</text>
</comment>
<organism evidence="1 2">
    <name type="scientific">Acidisoma silvae</name>
    <dbReference type="NCBI Taxonomy" id="2802396"/>
    <lineage>
        <taxon>Bacteria</taxon>
        <taxon>Pseudomonadati</taxon>
        <taxon>Pseudomonadota</taxon>
        <taxon>Alphaproteobacteria</taxon>
        <taxon>Acetobacterales</taxon>
        <taxon>Acidocellaceae</taxon>
        <taxon>Acidisoma</taxon>
    </lineage>
</organism>
<sequence>MRKCKTVTSPILRRDLLGTAAALVGTAATLPAAEAAQISGSLPWSPSEGTPPPVEPTQPYTWEFFTADEAALVGAIADRIIPADDLSIGGKEAGCAVFIDKQLAGNYGKGTNYYLKGPYRPGTPQQGPQTLETFAQRYREGLAALVAFCASKHGGAAFTTLSAADQDALLHEMEAGAFYTGPVTSTAFFNQLIQNVREGYFADPIYGGNKDMAGWKLIGFPGARYDYRDVIGRRGEKLDLEPVGLMGRPGWNPA</sequence>
<name>A0A963YRP2_9PROT</name>
<accession>A0A963YRP2</accession>
<evidence type="ECO:0000313" key="2">
    <source>
        <dbReference type="Proteomes" id="UP000708298"/>
    </source>
</evidence>
<reference evidence="1" key="2">
    <citation type="submission" date="2021-01" db="EMBL/GenBank/DDBJ databases">
        <authorList>
            <person name="Mieszkin S."/>
            <person name="Pouder E."/>
            <person name="Alain K."/>
        </authorList>
    </citation>
    <scope>NUCLEOTIDE SEQUENCE</scope>
    <source>
        <strain evidence="1">HW T2.11</strain>
    </source>
</reference>
<reference evidence="1" key="1">
    <citation type="journal article" date="2021" name="Microorganisms">
        <title>Acidisoma silvae sp. nov. and Acidisomacellulosilytica sp. nov., Two Acidophilic Bacteria Isolated from Decaying Wood, Hydrolyzing Cellulose and Producing Poly-3-hydroxybutyrate.</title>
        <authorList>
            <person name="Mieszkin S."/>
            <person name="Pouder E."/>
            <person name="Uroz S."/>
            <person name="Simon-Colin C."/>
            <person name="Alain K."/>
        </authorList>
    </citation>
    <scope>NUCLEOTIDE SEQUENCE</scope>
    <source>
        <strain evidence="1">HW T2.11</strain>
    </source>
</reference>
<gene>
    <name evidence="1" type="ORF">ASILVAE211_10980</name>
</gene>
<dbReference type="Proteomes" id="UP000708298">
    <property type="component" value="Unassembled WGS sequence"/>
</dbReference>
<protein>
    <submittedName>
        <fullName evidence="1">Gluconate 2-dehydrogenase subunit 3 family protein</fullName>
    </submittedName>
</protein>
<dbReference type="PROSITE" id="PS51318">
    <property type="entry name" value="TAT"/>
    <property type="match status" value="1"/>
</dbReference>
<dbReference type="InterPro" id="IPR006311">
    <property type="entry name" value="TAT_signal"/>
</dbReference>
<keyword evidence="2" id="KW-1185">Reference proteome</keyword>
<dbReference type="Pfam" id="PF13618">
    <property type="entry name" value="Gluconate_2-dh3"/>
    <property type="match status" value="1"/>
</dbReference>
<dbReference type="EMBL" id="JAESVB010000004">
    <property type="protein sequence ID" value="MCB8875707.1"/>
    <property type="molecule type" value="Genomic_DNA"/>
</dbReference>